<accession>A0A9N9LTA9</accession>
<dbReference type="EMBL" id="CAJVRM010000418">
    <property type="protein sequence ID" value="CAG8980824.1"/>
    <property type="molecule type" value="Genomic_DNA"/>
</dbReference>
<dbReference type="AlphaFoldDB" id="A0A9N9LTA9"/>
<feature type="compositionally biased region" description="Low complexity" evidence="1">
    <location>
        <begin position="372"/>
        <end position="396"/>
    </location>
</feature>
<dbReference type="Proteomes" id="UP000701801">
    <property type="component" value="Unassembled WGS sequence"/>
</dbReference>
<evidence type="ECO:0000313" key="2">
    <source>
        <dbReference type="EMBL" id="CAG8980824.1"/>
    </source>
</evidence>
<proteinExistence type="predicted"/>
<gene>
    <name evidence="2" type="ORF">HYALB_00003752</name>
</gene>
<feature type="region of interest" description="Disordered" evidence="1">
    <location>
        <begin position="35"/>
        <end position="129"/>
    </location>
</feature>
<dbReference type="OrthoDB" id="3545930at2759"/>
<feature type="compositionally biased region" description="Polar residues" evidence="1">
    <location>
        <begin position="35"/>
        <end position="87"/>
    </location>
</feature>
<comment type="caution">
    <text evidence="2">The sequence shown here is derived from an EMBL/GenBank/DDBJ whole genome shotgun (WGS) entry which is preliminary data.</text>
</comment>
<organism evidence="2 3">
    <name type="scientific">Hymenoscyphus albidus</name>
    <dbReference type="NCBI Taxonomy" id="595503"/>
    <lineage>
        <taxon>Eukaryota</taxon>
        <taxon>Fungi</taxon>
        <taxon>Dikarya</taxon>
        <taxon>Ascomycota</taxon>
        <taxon>Pezizomycotina</taxon>
        <taxon>Leotiomycetes</taxon>
        <taxon>Helotiales</taxon>
        <taxon>Helotiaceae</taxon>
        <taxon>Hymenoscyphus</taxon>
    </lineage>
</organism>
<evidence type="ECO:0000313" key="3">
    <source>
        <dbReference type="Proteomes" id="UP000701801"/>
    </source>
</evidence>
<protein>
    <submittedName>
        <fullName evidence="2">Uncharacterized protein</fullName>
    </submittedName>
</protein>
<name>A0A9N9LTA9_9HELO</name>
<feature type="compositionally biased region" description="Low complexity" evidence="1">
    <location>
        <begin position="92"/>
        <end position="129"/>
    </location>
</feature>
<keyword evidence="3" id="KW-1185">Reference proteome</keyword>
<sequence length="429" mass="46526">MSVEEGNKNKEIGLKKFLLDPKAGVNSVRTYLAENSNNTHHSNGPASGQNLNQSQYSNDSAHLGPNTNSSFVPANQQFPSRPSSSASFHPVLSQQQQQPNSLGQQPIQQQAQQQNQHINQQQNQNQQQHNTPYSLTANILDFLGHPETNQSTPPSTNQNISNVQQEAPYLATVMYPAEAQVAHHFAGATLGSQLELNRNMYNSSPGLAPPPADSTIGVASAPRLYHRMILEFETLKSIFYAARVQPFHNNLIPVVTKLKALAREIWNLRYTRANEFDYAEAAHQPIIIFWKEQFEQWSDTLEDMHNPILMQRLALVDQENNYPAMAGLAIAGLQAPGSLPPVAQQAPLAPGLSAQVPAASPAAPAPSPTPAATPMKKTVAKKVATATPSADGEAAPVVKKKVVKKAAAVDGEDPPVVKKKVVKKKVAAE</sequence>
<evidence type="ECO:0000256" key="1">
    <source>
        <dbReference type="SAM" id="MobiDB-lite"/>
    </source>
</evidence>
<reference evidence="2" key="1">
    <citation type="submission" date="2021-07" db="EMBL/GenBank/DDBJ databases">
        <authorList>
            <person name="Durling M."/>
        </authorList>
    </citation>
    <scope>NUCLEOTIDE SEQUENCE</scope>
</reference>
<feature type="region of interest" description="Disordered" evidence="1">
    <location>
        <begin position="354"/>
        <end position="396"/>
    </location>
</feature>